<proteinExistence type="predicted"/>
<dbReference type="Proteomes" id="UP000799755">
    <property type="component" value="Unassembled WGS sequence"/>
</dbReference>
<comment type="caution">
    <text evidence="1">The sequence shown here is derived from an EMBL/GenBank/DDBJ whole genome shotgun (WGS) entry which is preliminary data.</text>
</comment>
<keyword evidence="2" id="KW-1185">Reference proteome</keyword>
<evidence type="ECO:0000313" key="1">
    <source>
        <dbReference type="EMBL" id="KAF2477657.1"/>
    </source>
</evidence>
<accession>A0ACB6RGL9</accession>
<gene>
    <name evidence="1" type="ORF">BDR25DRAFT_249790</name>
</gene>
<evidence type="ECO:0000313" key="2">
    <source>
        <dbReference type="Proteomes" id="UP000799755"/>
    </source>
</evidence>
<protein>
    <submittedName>
        <fullName evidence="1">Amino acid transporter</fullName>
    </submittedName>
</protein>
<dbReference type="EMBL" id="MU003492">
    <property type="protein sequence ID" value="KAF2477657.1"/>
    <property type="molecule type" value="Genomic_DNA"/>
</dbReference>
<reference evidence="1" key="1">
    <citation type="journal article" date="2020" name="Stud. Mycol.">
        <title>101 Dothideomycetes genomes: a test case for predicting lifestyles and emergence of pathogens.</title>
        <authorList>
            <person name="Haridas S."/>
            <person name="Albert R."/>
            <person name="Binder M."/>
            <person name="Bloem J."/>
            <person name="Labutti K."/>
            <person name="Salamov A."/>
            <person name="Andreopoulos B."/>
            <person name="Baker S."/>
            <person name="Barry K."/>
            <person name="Bills G."/>
            <person name="Bluhm B."/>
            <person name="Cannon C."/>
            <person name="Castanera R."/>
            <person name="Culley D."/>
            <person name="Daum C."/>
            <person name="Ezra D."/>
            <person name="Gonzalez J."/>
            <person name="Henrissat B."/>
            <person name="Kuo A."/>
            <person name="Liang C."/>
            <person name="Lipzen A."/>
            <person name="Lutzoni F."/>
            <person name="Magnuson J."/>
            <person name="Mondo S."/>
            <person name="Nolan M."/>
            <person name="Ohm R."/>
            <person name="Pangilinan J."/>
            <person name="Park H.-J."/>
            <person name="Ramirez L."/>
            <person name="Alfaro M."/>
            <person name="Sun H."/>
            <person name="Tritt A."/>
            <person name="Yoshinaga Y."/>
            <person name="Zwiers L.-H."/>
            <person name="Turgeon B."/>
            <person name="Goodwin S."/>
            <person name="Spatafora J."/>
            <person name="Crous P."/>
            <person name="Grigoriev I."/>
        </authorList>
    </citation>
    <scope>NUCLEOTIDE SEQUENCE</scope>
    <source>
        <strain evidence="1">ATCC 200398</strain>
    </source>
</reference>
<name>A0ACB6RGL9_9PLEO</name>
<organism evidence="1 2">
    <name type="scientific">Lindgomyces ingoldianus</name>
    <dbReference type="NCBI Taxonomy" id="673940"/>
    <lineage>
        <taxon>Eukaryota</taxon>
        <taxon>Fungi</taxon>
        <taxon>Dikarya</taxon>
        <taxon>Ascomycota</taxon>
        <taxon>Pezizomycotina</taxon>
        <taxon>Dothideomycetes</taxon>
        <taxon>Pleosporomycetidae</taxon>
        <taxon>Pleosporales</taxon>
        <taxon>Lindgomycetaceae</taxon>
        <taxon>Lindgomyces</taxon>
    </lineage>
</organism>
<sequence length="598" mass="65797">MMATSTPGKFDEEDLVELELDQERMRKEYAPSRQEKIHSFTVICLIFNRSIGSGIFATPAKILQGTNSVGVNIVFWAIGGLLVMCGTLVWLEFGLSIPREHVDGKERAVPRSGGEKNYLEWILRKPKFLATCMYGIAFIILGNLSGNAIAFGRYVLLAAGYQDPQRGPVIGLAIAALTVVALLHAFSRRGGILVNNLFAIMKACILLTIIILGFAVRGGRNFNNEEPRPTGASLNPNDAFTSTAKGLASYTSTFLYVLYTYSGFEQPFYVLSEVHQPRKNFARAVISAMGLLTVLFVLVNIAYVCVVPIEVIVKPENADVDITSLFFEQVFHNDVAKHVVQAFVAFSILGNLIVMTFTAARVKQEIAKEGILPKSLWLATGKTTPTAKFLARITKKKGDANIVDGKEDLEQSPMAALALHWVSSIFLIAITAKLKPGDAYSFLVSLYAYVIISVMGFFTSLGLVYAKYVRKDFVSQYSPLGGSTAAIIYCVCNAFLLVTAFLNPPNSLARTTTAIPNYVVPTIGLSSALWGIVWWLGLRLVMEQRGQRLVVTRTPFCDKGDDKGEWVLKYEIIDHVWRADSETGSMRMRQMSDGQAGV</sequence>